<name>A0AAE4L471_BACUN</name>
<evidence type="ECO:0000256" key="1">
    <source>
        <dbReference type="SAM" id="Phobius"/>
    </source>
</evidence>
<evidence type="ECO:0000313" key="2">
    <source>
        <dbReference type="EMBL" id="MDU0245961.1"/>
    </source>
</evidence>
<keyword evidence="1" id="KW-0812">Transmembrane</keyword>
<feature type="transmembrane region" description="Helical" evidence="1">
    <location>
        <begin position="106"/>
        <end position="130"/>
    </location>
</feature>
<comment type="caution">
    <text evidence="2">The sequence shown here is derived from an EMBL/GenBank/DDBJ whole genome shotgun (WGS) entry which is preliminary data.</text>
</comment>
<feature type="transmembrane region" description="Helical" evidence="1">
    <location>
        <begin position="170"/>
        <end position="187"/>
    </location>
</feature>
<keyword evidence="1" id="KW-0472">Membrane</keyword>
<gene>
    <name evidence="2" type="ORF">RVH16_14760</name>
</gene>
<protein>
    <submittedName>
        <fullName evidence="2">DUF2569 family protein</fullName>
    </submittedName>
</protein>
<feature type="transmembrane region" description="Helical" evidence="1">
    <location>
        <begin position="136"/>
        <end position="158"/>
    </location>
</feature>
<accession>A0AAE4L471</accession>
<evidence type="ECO:0000313" key="3">
    <source>
        <dbReference type="Proteomes" id="UP001181247"/>
    </source>
</evidence>
<dbReference type="EMBL" id="JAWDEU010000002">
    <property type="protein sequence ID" value="MDU0245961.1"/>
    <property type="molecule type" value="Genomic_DNA"/>
</dbReference>
<proteinExistence type="predicted"/>
<dbReference type="Proteomes" id="UP001181247">
    <property type="component" value="Unassembled WGS sequence"/>
</dbReference>
<keyword evidence="1" id="KW-1133">Transmembrane helix</keyword>
<dbReference type="AlphaFoldDB" id="A0AAE4L471"/>
<feature type="transmembrane region" description="Helical" evidence="1">
    <location>
        <begin position="207"/>
        <end position="226"/>
    </location>
</feature>
<sequence>MAIKDQCEQCKKYNSTCIENIEFNGQSCDHYIKRINLEKKTNQVIHDNANFNQQEKASCPQIDYPNPNDNIHGWLGFLLFSIGLGGLVSALYPILTYNIEEYGSHFLALADVFLGIMLLALAIYTIYAFLQRKPNAVYLAKVYIAAVFISNVITLFSGEFEESGMGSMPRLIRSLIWSIVWFLYLTTSKQVNNIIPKTYRKIYSRDYYITAAFVIVPLFMLGIGIADIQSQYDKKEAQFISSVDLAYNEYTDGRIVFTKPDGFICEKQEIDEPKITLFDLELSDCAWVRICSDYDSDITTDNFNSYWENWKDSELEKYSYKEILNEKRFVNDNPYFIKTIQYETETPIQWHYVLLFNERTEKVCVVSYYQIGDGYNYLDTLLKSIRF</sequence>
<organism evidence="2 3">
    <name type="scientific">Bacteroides uniformis</name>
    <dbReference type="NCBI Taxonomy" id="820"/>
    <lineage>
        <taxon>Bacteria</taxon>
        <taxon>Pseudomonadati</taxon>
        <taxon>Bacteroidota</taxon>
        <taxon>Bacteroidia</taxon>
        <taxon>Bacteroidales</taxon>
        <taxon>Bacteroidaceae</taxon>
        <taxon>Bacteroides</taxon>
    </lineage>
</organism>
<dbReference type="RefSeq" id="WP_022163532.1">
    <property type="nucleotide sequence ID" value="NZ_JAWDEU010000002.1"/>
</dbReference>
<reference evidence="2" key="1">
    <citation type="submission" date="2023-10" db="EMBL/GenBank/DDBJ databases">
        <title>Genome of Potential pathogenic bacteria in Crohn's disease.</title>
        <authorList>
            <person name="Rodriguez-Palacios A."/>
        </authorList>
    </citation>
    <scope>NUCLEOTIDE SEQUENCE</scope>
    <source>
        <strain evidence="2">CavFT-hAR50</strain>
    </source>
</reference>
<feature type="transmembrane region" description="Helical" evidence="1">
    <location>
        <begin position="74"/>
        <end position="94"/>
    </location>
</feature>